<sequence length="849" mass="92938">MSQLRRHQSSHSITNGFTPGGHIPVGYSYLDRAHSLVTPTRRNVPRGMESPRTDTLDLSTSSPQPSKSLSGQLQHSESYSDLSTYKRSPEPQQFSTASRRSSLESLRDSPYRNDTSIAAENVAELIEQLPKDPLRWLPSQVAVYLTYVLGLTPKPIVQDVTAYVRNAGMSGRAFLRLKEKDLAAEGLNLKWRKLMIEAVRKLRKDCLRGHLWSLEGSHAYTETEEPEQQPDIPKQVNANSTGTLKRLRDKKAVRNMISSFENIREGSSDGEDAFVALGGMQKRGSMSSLRSISSSQSNDSLNRPAIPPIYGEGYVRERAESFSSLREQIPIHHASRPVFTREQLQDWFGDLSESEVQGLADELDAEDELSQGHAFNRSVSESSINSESCNSEPMPATPPAAEVNGFNLTPIDASLVKSIVESPTLEQGSNDLIVEAHLSTSNYIQPLHKDILVDEDQDDLLVGPRPGASNGGKSNPYRRSTYEEEELEALGLDANVNTCKFDTAKKVPRIAEERGADQDSIRVKRSGDDSAATGIRDIFATQPEESSASAHHASRDSSADDEVPPLKTARTVGTFGRAALMSALQQAKEAQNDSSKRAEDESEWGVTFSRKASRRNTLARADGTNAAAAVHADHARDVTGTSAASRMSQLFNPIPLSEANLEKHEKDAETSPKDTTPASPQDKILLPLTTLEPDNDGKGSIKKRSMVLVDRRKFEALAKRMGVLEDQLAGLEAISLPPDSDLGSLGKSSNMNAAQVRAALDEVFTIPAAPFYRAEEEEGREEVPQADEEGKDSTSSKWSLMRQFGIIPSYTHHFFARLPNPSSVDLAIGLAAGVGFVLISEVFGRGARH</sequence>
<protein>
    <recommendedName>
        <fullName evidence="4">SAM domain-containing protein</fullName>
    </recommendedName>
</protein>
<evidence type="ECO:0000313" key="3">
    <source>
        <dbReference type="Proteomes" id="UP000245771"/>
    </source>
</evidence>
<dbReference type="InParanoid" id="A0A316V9M9"/>
<organism evidence="2 3">
    <name type="scientific">Meira miltonrushii</name>
    <dbReference type="NCBI Taxonomy" id="1280837"/>
    <lineage>
        <taxon>Eukaryota</taxon>
        <taxon>Fungi</taxon>
        <taxon>Dikarya</taxon>
        <taxon>Basidiomycota</taxon>
        <taxon>Ustilaginomycotina</taxon>
        <taxon>Exobasidiomycetes</taxon>
        <taxon>Exobasidiales</taxon>
        <taxon>Brachybasidiaceae</taxon>
        <taxon>Meira</taxon>
    </lineage>
</organism>
<feature type="region of interest" description="Disordered" evidence="1">
    <location>
        <begin position="286"/>
        <end position="308"/>
    </location>
</feature>
<proteinExistence type="predicted"/>
<feature type="compositionally biased region" description="Low complexity" evidence="1">
    <location>
        <begin position="286"/>
        <end position="300"/>
    </location>
</feature>
<evidence type="ECO:0000313" key="2">
    <source>
        <dbReference type="EMBL" id="PWN32195.1"/>
    </source>
</evidence>
<dbReference type="AlphaFoldDB" id="A0A316V9M9"/>
<feature type="compositionally biased region" description="Acidic residues" evidence="1">
    <location>
        <begin position="775"/>
        <end position="790"/>
    </location>
</feature>
<feature type="region of interest" description="Disordered" evidence="1">
    <location>
        <begin position="1"/>
        <end position="21"/>
    </location>
</feature>
<dbReference type="OrthoDB" id="3361527at2759"/>
<feature type="region of interest" description="Disordered" evidence="1">
    <location>
        <begin position="656"/>
        <end position="698"/>
    </location>
</feature>
<evidence type="ECO:0000256" key="1">
    <source>
        <dbReference type="SAM" id="MobiDB-lite"/>
    </source>
</evidence>
<feature type="region of interest" description="Disordered" evidence="1">
    <location>
        <begin position="775"/>
        <end position="795"/>
    </location>
</feature>
<feature type="compositionally biased region" description="Low complexity" evidence="1">
    <location>
        <begin position="58"/>
        <end position="74"/>
    </location>
</feature>
<feature type="region of interest" description="Disordered" evidence="1">
    <location>
        <begin position="374"/>
        <end position="397"/>
    </location>
</feature>
<accession>A0A316V9M9</accession>
<feature type="region of interest" description="Disordered" evidence="1">
    <location>
        <begin position="221"/>
        <end position="242"/>
    </location>
</feature>
<feature type="compositionally biased region" description="Basic and acidic residues" evidence="1">
    <location>
        <begin position="590"/>
        <end position="599"/>
    </location>
</feature>
<reference evidence="2 3" key="1">
    <citation type="journal article" date="2018" name="Mol. Biol. Evol.">
        <title>Broad Genomic Sampling Reveals a Smut Pathogenic Ancestry of the Fungal Clade Ustilaginomycotina.</title>
        <authorList>
            <person name="Kijpornyongpan T."/>
            <person name="Mondo S.J."/>
            <person name="Barry K."/>
            <person name="Sandor L."/>
            <person name="Lee J."/>
            <person name="Lipzen A."/>
            <person name="Pangilinan J."/>
            <person name="LaButti K."/>
            <person name="Hainaut M."/>
            <person name="Henrissat B."/>
            <person name="Grigoriev I.V."/>
            <person name="Spatafora J.W."/>
            <person name="Aime M.C."/>
        </authorList>
    </citation>
    <scope>NUCLEOTIDE SEQUENCE [LARGE SCALE GENOMIC DNA]</scope>
    <source>
        <strain evidence="2 3">MCA 3882</strain>
    </source>
</reference>
<evidence type="ECO:0008006" key="4">
    <source>
        <dbReference type="Google" id="ProtNLM"/>
    </source>
</evidence>
<feature type="compositionally biased region" description="Basic and acidic residues" evidence="1">
    <location>
        <begin position="660"/>
        <end position="672"/>
    </location>
</feature>
<feature type="compositionally biased region" description="Basic and acidic residues" evidence="1">
    <location>
        <begin position="101"/>
        <end position="111"/>
    </location>
</feature>
<dbReference type="Proteomes" id="UP000245771">
    <property type="component" value="Unassembled WGS sequence"/>
</dbReference>
<feature type="region of interest" description="Disordered" evidence="1">
    <location>
        <begin position="540"/>
        <end position="566"/>
    </location>
</feature>
<feature type="compositionally biased region" description="Low complexity" evidence="1">
    <location>
        <begin position="376"/>
        <end position="392"/>
    </location>
</feature>
<gene>
    <name evidence="2" type="ORF">FA14DRAFT_192445</name>
</gene>
<dbReference type="RefSeq" id="XP_025352497.1">
    <property type="nucleotide sequence ID" value="XM_025501936.1"/>
</dbReference>
<name>A0A316V9M9_9BASI</name>
<dbReference type="EMBL" id="KZ819606">
    <property type="protein sequence ID" value="PWN32195.1"/>
    <property type="molecule type" value="Genomic_DNA"/>
</dbReference>
<dbReference type="GeneID" id="37023717"/>
<feature type="region of interest" description="Disordered" evidence="1">
    <location>
        <begin position="38"/>
        <end position="111"/>
    </location>
</feature>
<feature type="region of interest" description="Disordered" evidence="1">
    <location>
        <begin position="460"/>
        <end position="482"/>
    </location>
</feature>
<keyword evidence="3" id="KW-1185">Reference proteome</keyword>
<feature type="compositionally biased region" description="Polar residues" evidence="1">
    <location>
        <begin position="75"/>
        <end position="94"/>
    </location>
</feature>
<feature type="region of interest" description="Disordered" evidence="1">
    <location>
        <begin position="586"/>
        <end position="605"/>
    </location>
</feature>